<proteinExistence type="predicted"/>
<keyword evidence="2" id="KW-0677">Repeat</keyword>
<dbReference type="CDD" id="cd00200">
    <property type="entry name" value="WD40"/>
    <property type="match status" value="1"/>
</dbReference>
<evidence type="ECO:0000256" key="2">
    <source>
        <dbReference type="ARBA" id="ARBA00022737"/>
    </source>
</evidence>
<protein>
    <submittedName>
        <fullName evidence="5">Striatin-3</fullName>
    </submittedName>
</protein>
<keyword evidence="6" id="KW-1185">Reference proteome</keyword>
<evidence type="ECO:0000313" key="6">
    <source>
        <dbReference type="Proteomes" id="UP001054945"/>
    </source>
</evidence>
<dbReference type="InterPro" id="IPR015943">
    <property type="entry name" value="WD40/YVTN_repeat-like_dom_sf"/>
</dbReference>
<organism evidence="5 6">
    <name type="scientific">Caerostris extrusa</name>
    <name type="common">Bark spider</name>
    <name type="synonym">Caerostris bankana</name>
    <dbReference type="NCBI Taxonomy" id="172846"/>
    <lineage>
        <taxon>Eukaryota</taxon>
        <taxon>Metazoa</taxon>
        <taxon>Ecdysozoa</taxon>
        <taxon>Arthropoda</taxon>
        <taxon>Chelicerata</taxon>
        <taxon>Arachnida</taxon>
        <taxon>Araneae</taxon>
        <taxon>Araneomorphae</taxon>
        <taxon>Entelegynae</taxon>
        <taxon>Araneoidea</taxon>
        <taxon>Araneidae</taxon>
        <taxon>Caerostris</taxon>
    </lineage>
</organism>
<dbReference type="SMART" id="SM00320">
    <property type="entry name" value="WD40"/>
    <property type="match status" value="5"/>
</dbReference>
<sequence>MDAEQSVLDTFDFLSSENVDMDDDDENLSDDMDDTCAVDDEDNEILEKKKSKIKSSNDLARGDDVISEASTEEALAEFNFLGSGDTPDRPQGDNPDWAVQGGTPLSFPPGSRRPLLGGPGNEDDSLEAALGLGELASLTVNNEADTTYDISSAKEAFRKTWNAKYTLRRTASLDVEPVYTFRAHIGPVLCLALSTSGDQCFSGGMDGTIRCWNVPSSLSDPYDSFDPSVLTNTLKGHTDAVWGLSIHSSKLQLLSCSSDGTVRLWSPQCKVPLLHTYGSNIADGNPTSVDFLRCDMTQMVAAYTSSNSVIFDLETGKPVIRLDSNQTPDASPLGKQINCIVCHPTLPLTVTAHEDRHIRFFDNNTGKMIHSMVAHLDAVTSLAIDPNGLYLLSGSHDCSIRLWNMDNKTCVQEITSHRKKFDEAIFDVAFHPSKPYIASAGADALAKVFV</sequence>
<dbReference type="Pfam" id="PF00400">
    <property type="entry name" value="WD40"/>
    <property type="match status" value="4"/>
</dbReference>
<dbReference type="Proteomes" id="UP001054945">
    <property type="component" value="Unassembled WGS sequence"/>
</dbReference>
<dbReference type="PANTHER" id="PTHR15653:SF0">
    <property type="entry name" value="CONNECTOR OF KINASE TO AP-1, ISOFORM E"/>
    <property type="match status" value="1"/>
</dbReference>
<evidence type="ECO:0000256" key="3">
    <source>
        <dbReference type="PROSITE-ProRule" id="PRU00221"/>
    </source>
</evidence>
<feature type="region of interest" description="Disordered" evidence="4">
    <location>
        <begin position="1"/>
        <end position="42"/>
    </location>
</feature>
<reference evidence="5 6" key="1">
    <citation type="submission" date="2021-06" db="EMBL/GenBank/DDBJ databases">
        <title>Caerostris extrusa draft genome.</title>
        <authorList>
            <person name="Kono N."/>
            <person name="Arakawa K."/>
        </authorList>
    </citation>
    <scope>NUCLEOTIDE SEQUENCE [LARGE SCALE GENOMIC DNA]</scope>
</reference>
<dbReference type="EMBL" id="BPLR01013525">
    <property type="protein sequence ID" value="GIY61819.1"/>
    <property type="molecule type" value="Genomic_DNA"/>
</dbReference>
<dbReference type="PROSITE" id="PS00678">
    <property type="entry name" value="WD_REPEATS_1"/>
    <property type="match status" value="1"/>
</dbReference>
<evidence type="ECO:0000256" key="4">
    <source>
        <dbReference type="SAM" id="MobiDB-lite"/>
    </source>
</evidence>
<comment type="caution">
    <text evidence="5">The sequence shown here is derived from an EMBL/GenBank/DDBJ whole genome shotgun (WGS) entry which is preliminary data.</text>
</comment>
<feature type="compositionally biased region" description="Acidic residues" evidence="4">
    <location>
        <begin position="19"/>
        <end position="42"/>
    </location>
</feature>
<dbReference type="PROSITE" id="PS50082">
    <property type="entry name" value="WD_REPEATS_2"/>
    <property type="match status" value="3"/>
</dbReference>
<dbReference type="PROSITE" id="PS50294">
    <property type="entry name" value="WD_REPEATS_REGION"/>
    <property type="match status" value="3"/>
</dbReference>
<name>A0AAV4UWN9_CAEEX</name>
<dbReference type="PRINTS" id="PR00320">
    <property type="entry name" value="GPROTEINBRPT"/>
</dbReference>
<accession>A0AAV4UWN9</accession>
<dbReference type="InterPro" id="IPR020472">
    <property type="entry name" value="WD40_PAC1"/>
</dbReference>
<keyword evidence="1 3" id="KW-0853">WD repeat</keyword>
<dbReference type="InterPro" id="IPR036322">
    <property type="entry name" value="WD40_repeat_dom_sf"/>
</dbReference>
<dbReference type="SUPFAM" id="SSF50978">
    <property type="entry name" value="WD40 repeat-like"/>
    <property type="match status" value="1"/>
</dbReference>
<dbReference type="InterPro" id="IPR019775">
    <property type="entry name" value="WD40_repeat_CS"/>
</dbReference>
<dbReference type="Gene3D" id="2.130.10.10">
    <property type="entry name" value="YVTN repeat-like/Quinoprotein amine dehydrogenase"/>
    <property type="match status" value="2"/>
</dbReference>
<dbReference type="InterPro" id="IPR051488">
    <property type="entry name" value="WD_repeat_striatin"/>
</dbReference>
<evidence type="ECO:0000256" key="1">
    <source>
        <dbReference type="ARBA" id="ARBA00022574"/>
    </source>
</evidence>
<evidence type="ECO:0000313" key="5">
    <source>
        <dbReference type="EMBL" id="GIY61819.1"/>
    </source>
</evidence>
<dbReference type="InterPro" id="IPR001680">
    <property type="entry name" value="WD40_rpt"/>
</dbReference>
<feature type="repeat" description="WD" evidence="3">
    <location>
        <begin position="234"/>
        <end position="266"/>
    </location>
</feature>
<dbReference type="AlphaFoldDB" id="A0AAV4UWN9"/>
<gene>
    <name evidence="5" type="primary">STRN3</name>
    <name evidence="5" type="ORF">CEXT_559341</name>
</gene>
<feature type="region of interest" description="Disordered" evidence="4">
    <location>
        <begin position="80"/>
        <end position="123"/>
    </location>
</feature>
<feature type="repeat" description="WD" evidence="3">
    <location>
        <begin position="372"/>
        <end position="413"/>
    </location>
</feature>
<feature type="repeat" description="WD" evidence="3">
    <location>
        <begin position="181"/>
        <end position="214"/>
    </location>
</feature>
<dbReference type="FunFam" id="2.130.10.10:FF:000498">
    <property type="entry name" value="Striatin 3"/>
    <property type="match status" value="1"/>
</dbReference>
<dbReference type="PANTHER" id="PTHR15653">
    <property type="entry name" value="STRIATIN"/>
    <property type="match status" value="1"/>
</dbReference>